<reference evidence="2" key="2">
    <citation type="journal article" date="2015" name="Fish Shellfish Immunol.">
        <title>Early steps in the European eel (Anguilla anguilla)-Vibrio vulnificus interaction in the gills: Role of the RtxA13 toxin.</title>
        <authorList>
            <person name="Callol A."/>
            <person name="Pajuelo D."/>
            <person name="Ebbesson L."/>
            <person name="Teles M."/>
            <person name="MacKenzie S."/>
            <person name="Amaro C."/>
        </authorList>
    </citation>
    <scope>NUCLEOTIDE SEQUENCE</scope>
</reference>
<reference evidence="2" key="1">
    <citation type="submission" date="2014-11" db="EMBL/GenBank/DDBJ databases">
        <authorList>
            <person name="Amaro Gonzalez C."/>
        </authorList>
    </citation>
    <scope>NUCLEOTIDE SEQUENCE</scope>
</reference>
<name>A0A0E9VC89_ANGAN</name>
<organism evidence="2">
    <name type="scientific">Anguilla anguilla</name>
    <name type="common">European freshwater eel</name>
    <name type="synonym">Muraena anguilla</name>
    <dbReference type="NCBI Taxonomy" id="7936"/>
    <lineage>
        <taxon>Eukaryota</taxon>
        <taxon>Metazoa</taxon>
        <taxon>Chordata</taxon>
        <taxon>Craniata</taxon>
        <taxon>Vertebrata</taxon>
        <taxon>Euteleostomi</taxon>
        <taxon>Actinopterygii</taxon>
        <taxon>Neopterygii</taxon>
        <taxon>Teleostei</taxon>
        <taxon>Anguilliformes</taxon>
        <taxon>Anguillidae</taxon>
        <taxon>Anguilla</taxon>
    </lineage>
</organism>
<evidence type="ECO:0000313" key="2">
    <source>
        <dbReference type="EMBL" id="JAH75631.1"/>
    </source>
</evidence>
<proteinExistence type="predicted"/>
<dbReference type="EMBL" id="GBXM01032946">
    <property type="protein sequence ID" value="JAH75631.1"/>
    <property type="molecule type" value="Transcribed_RNA"/>
</dbReference>
<protein>
    <submittedName>
        <fullName evidence="2">Uncharacterized protein</fullName>
    </submittedName>
</protein>
<dbReference type="AlphaFoldDB" id="A0A0E9VC89"/>
<sequence>MVKPMNNSKTKKEKVKSKLIPIPPSLRAGRYGQNQISQYF</sequence>
<feature type="region of interest" description="Disordered" evidence="1">
    <location>
        <begin position="1"/>
        <end position="40"/>
    </location>
</feature>
<accession>A0A0E9VC89</accession>
<evidence type="ECO:0000256" key="1">
    <source>
        <dbReference type="SAM" id="MobiDB-lite"/>
    </source>
</evidence>